<feature type="non-terminal residue" evidence="2">
    <location>
        <position position="1"/>
    </location>
</feature>
<evidence type="ECO:0000256" key="1">
    <source>
        <dbReference type="SAM" id="MobiDB-lite"/>
    </source>
</evidence>
<proteinExistence type="predicted"/>
<sequence>DGEGAGAAGHSGRRVRGVLPGHLATAVPHDVRRGRRPAPGRGRVAGGLRQGVLPVGPGPGRPAPGRLRAPDGGQRGPRGGQAPVVPRRALD</sequence>
<reference evidence="2" key="1">
    <citation type="submission" date="2020-02" db="EMBL/GenBank/DDBJ databases">
        <authorList>
            <person name="Meier V. D."/>
        </authorList>
    </citation>
    <scope>NUCLEOTIDE SEQUENCE</scope>
    <source>
        <strain evidence="2">AVDCRST_MAG47</strain>
    </source>
</reference>
<feature type="region of interest" description="Disordered" evidence="1">
    <location>
        <begin position="1"/>
        <end position="91"/>
    </location>
</feature>
<feature type="compositionally biased region" description="Low complexity" evidence="1">
    <location>
        <begin position="63"/>
        <end position="72"/>
    </location>
</feature>
<feature type="non-terminal residue" evidence="2">
    <location>
        <position position="91"/>
    </location>
</feature>
<gene>
    <name evidence="2" type="ORF">AVDCRST_MAG47-803</name>
</gene>
<name>A0A6J4MYX4_9ACTN</name>
<dbReference type="EMBL" id="CADCUK010000062">
    <property type="protein sequence ID" value="CAA9368188.1"/>
    <property type="molecule type" value="Genomic_DNA"/>
</dbReference>
<protein>
    <submittedName>
        <fullName evidence="2">Uncharacterized protein</fullName>
    </submittedName>
</protein>
<dbReference type="AlphaFoldDB" id="A0A6J4MYX4"/>
<organism evidence="2">
    <name type="scientific">uncultured Nocardioidaceae bacterium</name>
    <dbReference type="NCBI Taxonomy" id="253824"/>
    <lineage>
        <taxon>Bacteria</taxon>
        <taxon>Bacillati</taxon>
        <taxon>Actinomycetota</taxon>
        <taxon>Actinomycetes</taxon>
        <taxon>Propionibacteriales</taxon>
        <taxon>Nocardioidaceae</taxon>
        <taxon>environmental samples</taxon>
    </lineage>
</organism>
<accession>A0A6J4MYX4</accession>
<evidence type="ECO:0000313" key="2">
    <source>
        <dbReference type="EMBL" id="CAA9368188.1"/>
    </source>
</evidence>